<keyword evidence="2" id="KW-1185">Reference proteome</keyword>
<comment type="caution">
    <text evidence="1">The sequence shown here is derived from an EMBL/GenBank/DDBJ whole genome shotgun (WGS) entry which is preliminary data.</text>
</comment>
<evidence type="ECO:0000313" key="2">
    <source>
        <dbReference type="Proteomes" id="UP000054785"/>
    </source>
</evidence>
<sequence length="55" mass="6057">MSGKDAEPLSPRFVTEKKRLMMSPAFVPDNLGRVLITFMSEPTISVTQTGTQTLT</sequence>
<name>A0A0W0TNH4_9GAMM</name>
<proteinExistence type="predicted"/>
<protein>
    <submittedName>
        <fullName evidence="1">Uncharacterized protein</fullName>
    </submittedName>
</protein>
<gene>
    <name evidence="1" type="ORF">Lgee_2127</name>
</gene>
<dbReference type="Proteomes" id="UP000054785">
    <property type="component" value="Unassembled WGS sequence"/>
</dbReference>
<evidence type="ECO:0000313" key="1">
    <source>
        <dbReference type="EMBL" id="KTC97156.1"/>
    </source>
</evidence>
<dbReference type="AlphaFoldDB" id="A0A0W0TNH4"/>
<dbReference type="EMBL" id="LNYC01000073">
    <property type="protein sequence ID" value="KTC97156.1"/>
    <property type="molecule type" value="Genomic_DNA"/>
</dbReference>
<organism evidence="1 2">
    <name type="scientific">Legionella geestiana</name>
    <dbReference type="NCBI Taxonomy" id="45065"/>
    <lineage>
        <taxon>Bacteria</taxon>
        <taxon>Pseudomonadati</taxon>
        <taxon>Pseudomonadota</taxon>
        <taxon>Gammaproteobacteria</taxon>
        <taxon>Legionellales</taxon>
        <taxon>Legionellaceae</taxon>
        <taxon>Legionella</taxon>
    </lineage>
</organism>
<reference evidence="1 2" key="1">
    <citation type="submission" date="2015-11" db="EMBL/GenBank/DDBJ databases">
        <title>Genomic analysis of 38 Legionella species identifies large and diverse effector repertoires.</title>
        <authorList>
            <person name="Burstein D."/>
            <person name="Amaro F."/>
            <person name="Zusman T."/>
            <person name="Lifshitz Z."/>
            <person name="Cohen O."/>
            <person name="Gilbert J.A."/>
            <person name="Pupko T."/>
            <person name="Shuman H.A."/>
            <person name="Segal G."/>
        </authorList>
    </citation>
    <scope>NUCLEOTIDE SEQUENCE [LARGE SCALE GENOMIC DNA]</scope>
    <source>
        <strain evidence="1 2">ATCC 49504</strain>
    </source>
</reference>
<accession>A0A0W0TNH4</accession>